<reference evidence="1 2" key="1">
    <citation type="submission" date="2012-02" db="EMBL/GenBank/DDBJ databases">
        <title>Complete sequence of chromosome of Singulisphaera acidiphila DSM 18658.</title>
        <authorList>
            <consortium name="US DOE Joint Genome Institute (JGI-PGF)"/>
            <person name="Lucas S."/>
            <person name="Copeland A."/>
            <person name="Lapidus A."/>
            <person name="Glavina del Rio T."/>
            <person name="Dalin E."/>
            <person name="Tice H."/>
            <person name="Bruce D."/>
            <person name="Goodwin L."/>
            <person name="Pitluck S."/>
            <person name="Peters L."/>
            <person name="Ovchinnikova G."/>
            <person name="Chertkov O."/>
            <person name="Kyrpides N."/>
            <person name="Mavromatis K."/>
            <person name="Ivanova N."/>
            <person name="Brettin T."/>
            <person name="Detter J.C."/>
            <person name="Han C."/>
            <person name="Larimer F."/>
            <person name="Land M."/>
            <person name="Hauser L."/>
            <person name="Markowitz V."/>
            <person name="Cheng J.-F."/>
            <person name="Hugenholtz P."/>
            <person name="Woyke T."/>
            <person name="Wu D."/>
            <person name="Tindall B."/>
            <person name="Pomrenke H."/>
            <person name="Brambilla E."/>
            <person name="Klenk H.-P."/>
            <person name="Eisen J.A."/>
        </authorList>
    </citation>
    <scope>NUCLEOTIDE SEQUENCE [LARGE SCALE GENOMIC DNA]</scope>
    <source>
        <strain evidence="2">ATCC BAA-1392 / DSM 18658 / VKM B-2454 / MOB10</strain>
    </source>
</reference>
<dbReference type="eggNOG" id="COG1801">
    <property type="taxonomic scope" value="Bacteria"/>
</dbReference>
<dbReference type="PANTHER" id="PTHR30348">
    <property type="entry name" value="UNCHARACTERIZED PROTEIN YECE"/>
    <property type="match status" value="1"/>
</dbReference>
<dbReference type="EMBL" id="CP003364">
    <property type="protein sequence ID" value="AGA24971.1"/>
    <property type="molecule type" value="Genomic_DNA"/>
</dbReference>
<dbReference type="KEGG" id="saci:Sinac_0547"/>
<name>L0D8L9_SINAD</name>
<dbReference type="InterPro" id="IPR036520">
    <property type="entry name" value="UPF0759_sf"/>
</dbReference>
<dbReference type="Pfam" id="PF01904">
    <property type="entry name" value="DUF72"/>
    <property type="match status" value="1"/>
</dbReference>
<dbReference type="AlphaFoldDB" id="L0D8L9"/>
<dbReference type="SUPFAM" id="SSF117396">
    <property type="entry name" value="TM1631-like"/>
    <property type="match status" value="1"/>
</dbReference>
<dbReference type="HOGENOM" id="CLU_046654_0_0_0"/>
<sequence>MDTLFPLFDSEDDRPPLAARLAPKLRALADQSIFIGTSSWKYPGWVGSIYSKNRYETRGTFSKKKFEEHCLSEYAETFTTVCGDLTFYQFPSPPFWAKLFDATPRSFTMALKVPEDITVACWPKHARYGTRAGATNSHFLDVELLKTLFLRRLRPYAERVATLIFEFGTFPKSQFPTPDDFYYRLDSFLEALPGGFRYAVEIRNPEYLSPAYFGLLKAYGVAHVLNAWTRMPPLEAQAKMPGVFDADFIVARALLAKGRTFAEGVKLFEPYDRVQEPNPAVRSALVQVANHARAHKKPAFLFANNRLEGFSPGTIEAVLEQLGVY</sequence>
<dbReference type="STRING" id="886293.Sinac_0547"/>
<organism evidence="1 2">
    <name type="scientific">Singulisphaera acidiphila (strain ATCC BAA-1392 / DSM 18658 / VKM B-2454 / MOB10)</name>
    <dbReference type="NCBI Taxonomy" id="886293"/>
    <lineage>
        <taxon>Bacteria</taxon>
        <taxon>Pseudomonadati</taxon>
        <taxon>Planctomycetota</taxon>
        <taxon>Planctomycetia</taxon>
        <taxon>Isosphaerales</taxon>
        <taxon>Isosphaeraceae</taxon>
        <taxon>Singulisphaera</taxon>
    </lineage>
</organism>
<dbReference type="Gene3D" id="3.20.20.410">
    <property type="entry name" value="Protein of unknown function UPF0759"/>
    <property type="match status" value="1"/>
</dbReference>
<dbReference type="OrthoDB" id="9780310at2"/>
<dbReference type="RefSeq" id="WP_015244156.1">
    <property type="nucleotide sequence ID" value="NC_019892.1"/>
</dbReference>
<evidence type="ECO:0000313" key="1">
    <source>
        <dbReference type="EMBL" id="AGA24971.1"/>
    </source>
</evidence>
<accession>L0D8L9</accession>
<gene>
    <name evidence="1" type="ordered locus">Sinac_0547</name>
</gene>
<proteinExistence type="predicted"/>
<evidence type="ECO:0008006" key="3">
    <source>
        <dbReference type="Google" id="ProtNLM"/>
    </source>
</evidence>
<keyword evidence="2" id="KW-1185">Reference proteome</keyword>
<dbReference type="PANTHER" id="PTHR30348:SF4">
    <property type="entry name" value="DUF72 DOMAIN-CONTAINING PROTEIN"/>
    <property type="match status" value="1"/>
</dbReference>
<evidence type="ECO:0000313" key="2">
    <source>
        <dbReference type="Proteomes" id="UP000010798"/>
    </source>
</evidence>
<dbReference type="InterPro" id="IPR002763">
    <property type="entry name" value="DUF72"/>
</dbReference>
<protein>
    <recommendedName>
        <fullName evidence="3">DUF72 domain-containing protein</fullName>
    </recommendedName>
</protein>
<dbReference type="Proteomes" id="UP000010798">
    <property type="component" value="Chromosome"/>
</dbReference>